<accession>A0ABP1RBZ7</accession>
<reference evidence="2 3" key="1">
    <citation type="submission" date="2024-08" db="EMBL/GenBank/DDBJ databases">
        <authorList>
            <person name="Cucini C."/>
            <person name="Frati F."/>
        </authorList>
    </citation>
    <scope>NUCLEOTIDE SEQUENCE [LARGE SCALE GENOMIC DNA]</scope>
</reference>
<comment type="caution">
    <text evidence="2">The sequence shown here is derived from an EMBL/GenBank/DDBJ whole genome shotgun (WGS) entry which is preliminary data.</text>
</comment>
<gene>
    <name evidence="2" type="ORF">ODALV1_LOCUS19703</name>
</gene>
<name>A0ABP1RBZ7_9HEXA</name>
<keyword evidence="1" id="KW-0472">Membrane</keyword>
<sequence>MFYIYSKITQDDLEEDWGNELYYPGTPFTTTNIMGMVLACLIGMVAIIAYRILAYYPNMTYLLNQIFKYVHSVEDLMKRKKKKFTMDQQQTIKACELLLSTVAVLSTAVPLGYGMFFTSADEPVHQLLKEWLGFDVNLDVRSSPIVLLFSWAALAGGGATYMLLNLGSLYMFLALICISSLIPTQIHKPCRKAGKKCLQYSIETTSLGTMTEEESIISYRTQQGFTN</sequence>
<dbReference type="Proteomes" id="UP001642540">
    <property type="component" value="Unassembled WGS sequence"/>
</dbReference>
<dbReference type="EMBL" id="CAXLJM020000067">
    <property type="protein sequence ID" value="CAL8122170.1"/>
    <property type="molecule type" value="Genomic_DNA"/>
</dbReference>
<proteinExistence type="predicted"/>
<protein>
    <submittedName>
        <fullName evidence="2">Uncharacterized protein</fullName>
    </submittedName>
</protein>
<keyword evidence="3" id="KW-1185">Reference proteome</keyword>
<evidence type="ECO:0000313" key="2">
    <source>
        <dbReference type="EMBL" id="CAL8122170.1"/>
    </source>
</evidence>
<keyword evidence="1" id="KW-1133">Transmembrane helix</keyword>
<evidence type="ECO:0000256" key="1">
    <source>
        <dbReference type="SAM" id="Phobius"/>
    </source>
</evidence>
<feature type="transmembrane region" description="Helical" evidence="1">
    <location>
        <begin position="169"/>
        <end position="186"/>
    </location>
</feature>
<organism evidence="2 3">
    <name type="scientific">Orchesella dallaii</name>
    <dbReference type="NCBI Taxonomy" id="48710"/>
    <lineage>
        <taxon>Eukaryota</taxon>
        <taxon>Metazoa</taxon>
        <taxon>Ecdysozoa</taxon>
        <taxon>Arthropoda</taxon>
        <taxon>Hexapoda</taxon>
        <taxon>Collembola</taxon>
        <taxon>Entomobryomorpha</taxon>
        <taxon>Entomobryoidea</taxon>
        <taxon>Orchesellidae</taxon>
        <taxon>Orchesellinae</taxon>
        <taxon>Orchesella</taxon>
    </lineage>
</organism>
<feature type="transmembrane region" description="Helical" evidence="1">
    <location>
        <begin position="33"/>
        <end position="53"/>
    </location>
</feature>
<keyword evidence="1" id="KW-0812">Transmembrane</keyword>
<evidence type="ECO:0000313" key="3">
    <source>
        <dbReference type="Proteomes" id="UP001642540"/>
    </source>
</evidence>